<keyword evidence="9" id="KW-1185">Reference proteome</keyword>
<name>A0A429ZRG2_9ENTE</name>
<comment type="caution">
    <text evidence="8">The sequence shown here is derived from an EMBL/GenBank/DDBJ whole genome shotgun (WGS) entry which is preliminary data.</text>
</comment>
<dbReference type="AlphaFoldDB" id="A0A429ZRG2"/>
<evidence type="ECO:0000256" key="2">
    <source>
        <dbReference type="ARBA" id="ARBA00022475"/>
    </source>
</evidence>
<keyword evidence="5 6" id="KW-0472">Membrane</keyword>
<dbReference type="InterPro" id="IPR027022">
    <property type="entry name" value="ABC_permease_BceB-typ"/>
</dbReference>
<dbReference type="PANTHER" id="PTHR46795">
    <property type="entry name" value="ABC TRANSPORTER PERMEASE-RELATED-RELATED"/>
    <property type="match status" value="1"/>
</dbReference>
<organism evidence="8 9">
    <name type="scientific">Vagococcus bubulae</name>
    <dbReference type="NCBI Taxonomy" id="1977868"/>
    <lineage>
        <taxon>Bacteria</taxon>
        <taxon>Bacillati</taxon>
        <taxon>Bacillota</taxon>
        <taxon>Bacilli</taxon>
        <taxon>Lactobacillales</taxon>
        <taxon>Enterococcaceae</taxon>
        <taxon>Vagococcus</taxon>
    </lineage>
</organism>
<keyword evidence="2 6" id="KW-1003">Cell membrane</keyword>
<gene>
    <name evidence="8" type="ORF">CBF36_00895</name>
</gene>
<evidence type="ECO:0000259" key="7">
    <source>
        <dbReference type="Pfam" id="PF02687"/>
    </source>
</evidence>
<dbReference type="Pfam" id="PF02687">
    <property type="entry name" value="FtsX"/>
    <property type="match status" value="1"/>
</dbReference>
<comment type="similarity">
    <text evidence="6">Belongs to the ABC-4 integral membrane protein family.</text>
</comment>
<dbReference type="GO" id="GO:0005886">
    <property type="term" value="C:plasma membrane"/>
    <property type="evidence" value="ECO:0007669"/>
    <property type="project" value="UniProtKB-SubCell"/>
</dbReference>
<feature type="transmembrane region" description="Helical" evidence="6">
    <location>
        <begin position="589"/>
        <end position="608"/>
    </location>
</feature>
<evidence type="ECO:0000256" key="5">
    <source>
        <dbReference type="ARBA" id="ARBA00023136"/>
    </source>
</evidence>
<feature type="transmembrane region" description="Helical" evidence="6">
    <location>
        <begin position="199"/>
        <end position="216"/>
    </location>
</feature>
<accession>A0A429ZRG2</accession>
<feature type="transmembrane region" description="Helical" evidence="6">
    <location>
        <begin position="151"/>
        <end position="169"/>
    </location>
</feature>
<evidence type="ECO:0000256" key="6">
    <source>
        <dbReference type="PIRNR" id="PIRNR018968"/>
    </source>
</evidence>
<protein>
    <recommendedName>
        <fullName evidence="7">ABC3 transporter permease C-terminal domain-containing protein</fullName>
    </recommendedName>
</protein>
<sequence length="624" mass="71370">MTFKEFIYKNTIRNKPLYMAYFLSTLTTVMTFFAFSTFSNHPSLSGESMNQFVTVGMNVSSGIIYVFSFFYVLYSMDIFLQSRKREFGLLLIQGMSPKQLRKMIFQENTIVGFFATVIGILAGLLLSQALLFLSKKIMTVQLAFYFPLKSIIITFVAFTILFFFISLFIQFKIPKMDVQELLKSEDLGKGEVKSSKIKSIFALLFIGVGYAIALYVQGMQVFVAMIPVVLMVIIGTYFLFNQLSILVVTQLQKNKQRFWKKTNMLVYSDLGFRMKDNARSFFLVAIITTVVFAAIGSLAGLKEMTVASVNAMTYDFYLSDNEGNQECLVKNLDTVQQEMDNQDLNMTELRMKVVYVPASDHQNGYRIISTHGYNNIAKYTKNKKISDTNQTYRLNVISNILSGSPQKSYLKELPLPDGKTTPVINFDVEKVVIPGFQNVYVVPKDVYSQFAKEYGVQQEIGWIGDKKTQDQQYHVATYLTEIEGLQSKPLLIESITETYTPVLFVGFFIGAIFFVSAGSFLYFRLYSDMAVDIDKFKIVYKLGLSRKEMKKTVYRQVGILFFTPIIVSSVHGLIALKAMYALFDQKLRVMAIMVIGLFLVIQMIYYLIASHFYFRKLYQEVTAE</sequence>
<feature type="domain" description="ABC3 transporter permease C-terminal" evidence="7">
    <location>
        <begin position="59"/>
        <end position="174"/>
    </location>
</feature>
<dbReference type="PIRSF" id="PIRSF018968">
    <property type="entry name" value="ABC_permease_BceB"/>
    <property type="match status" value="1"/>
</dbReference>
<feature type="transmembrane region" description="Helical" evidence="6">
    <location>
        <begin position="222"/>
        <end position="248"/>
    </location>
</feature>
<dbReference type="GO" id="GO:0055085">
    <property type="term" value="P:transmembrane transport"/>
    <property type="evidence" value="ECO:0007669"/>
    <property type="project" value="UniProtKB-UniRule"/>
</dbReference>
<dbReference type="EMBL" id="NGJT01000001">
    <property type="protein sequence ID" value="RST96320.1"/>
    <property type="molecule type" value="Genomic_DNA"/>
</dbReference>
<dbReference type="InterPro" id="IPR052536">
    <property type="entry name" value="ABC-4_Integral_Memb_Prot"/>
</dbReference>
<evidence type="ECO:0000256" key="3">
    <source>
        <dbReference type="ARBA" id="ARBA00022692"/>
    </source>
</evidence>
<evidence type="ECO:0000256" key="1">
    <source>
        <dbReference type="ARBA" id="ARBA00004651"/>
    </source>
</evidence>
<keyword evidence="6" id="KW-0813">Transport</keyword>
<dbReference type="OrthoDB" id="1937696at2"/>
<feature type="transmembrane region" description="Helical" evidence="6">
    <location>
        <begin position="110"/>
        <end position="131"/>
    </location>
</feature>
<dbReference type="Proteomes" id="UP000288490">
    <property type="component" value="Unassembled WGS sequence"/>
</dbReference>
<keyword evidence="4 6" id="KW-1133">Transmembrane helix</keyword>
<keyword evidence="3 6" id="KW-0812">Transmembrane</keyword>
<evidence type="ECO:0000313" key="9">
    <source>
        <dbReference type="Proteomes" id="UP000288490"/>
    </source>
</evidence>
<reference evidence="8 9" key="1">
    <citation type="submission" date="2017-05" db="EMBL/GenBank/DDBJ databases">
        <title>Vagococcus spp. assemblies.</title>
        <authorList>
            <person name="Gulvik C.A."/>
        </authorList>
    </citation>
    <scope>NUCLEOTIDE SEQUENCE [LARGE SCALE GENOMIC DNA]</scope>
    <source>
        <strain evidence="8 9">SS1994</strain>
    </source>
</reference>
<feature type="transmembrane region" description="Helical" evidence="6">
    <location>
        <begin position="51"/>
        <end position="74"/>
    </location>
</feature>
<dbReference type="PANTHER" id="PTHR46795:SF2">
    <property type="entry name" value="ABC TRANSPORTER, PERMEASE PROTEIN"/>
    <property type="match status" value="1"/>
</dbReference>
<proteinExistence type="inferred from homology"/>
<dbReference type="RefSeq" id="WP_125955786.1">
    <property type="nucleotide sequence ID" value="NZ_JAQEJV010000001.1"/>
</dbReference>
<feature type="transmembrane region" description="Helical" evidence="6">
    <location>
        <begin position="557"/>
        <end position="583"/>
    </location>
</feature>
<evidence type="ECO:0000313" key="8">
    <source>
        <dbReference type="EMBL" id="RST96320.1"/>
    </source>
</evidence>
<dbReference type="InterPro" id="IPR003838">
    <property type="entry name" value="ABC3_permease_C"/>
</dbReference>
<evidence type="ECO:0000256" key="4">
    <source>
        <dbReference type="ARBA" id="ARBA00022989"/>
    </source>
</evidence>
<feature type="transmembrane region" description="Helical" evidence="6">
    <location>
        <begin position="502"/>
        <end position="523"/>
    </location>
</feature>
<feature type="transmembrane region" description="Helical" evidence="6">
    <location>
        <begin position="20"/>
        <end position="39"/>
    </location>
</feature>
<feature type="transmembrane region" description="Helical" evidence="6">
    <location>
        <begin position="281"/>
        <end position="301"/>
    </location>
</feature>
<comment type="subcellular location">
    <subcellularLocation>
        <location evidence="1 6">Cell membrane</location>
        <topology evidence="1 6">Multi-pass membrane protein</topology>
    </subcellularLocation>
</comment>